<dbReference type="EMBL" id="KZ819207">
    <property type="protein sequence ID" value="PWY97481.1"/>
    <property type="molecule type" value="Genomic_DNA"/>
</dbReference>
<dbReference type="InterPro" id="IPR037138">
    <property type="entry name" value="His_deacetylse_dom_sf"/>
</dbReference>
<dbReference type="PANTHER" id="PTHR10625:SF5">
    <property type="entry name" value="HISTONE DEACETYLASE"/>
    <property type="match status" value="1"/>
</dbReference>
<dbReference type="Pfam" id="PF09757">
    <property type="entry name" value="Arb2-like"/>
    <property type="match status" value="1"/>
</dbReference>
<sequence>MPSVAASSGANAQSTTAQLASAQRSAEAITSRYGGSPDTLRDITPAMSVTTSSTGYTPALMHNSIQDTNSDRLRTGYVYDAQMMLHVNPIDPEHPEKPVRIWKIFKILHENNLLDRMKRVRIREVTKDEVKLVHDEGIWKGVEQSAFLSPDLLREQGQLLDTYSSLYINEHSAYAARLSCGGAIELCDAIAAGRIRNGFAIVRPPGHHAEPHKSMGFCFYNNVAVATRFLQQKYHEGPNKIKKILILDWDVHHGNGTQKAFESDADVLYISLHRYDEDGSFYPGGTYGFYDSVGTGPGEGRSVNVPWPVKGMGDGDYLYAFHHLIMPIALEFAPDFVIISAGFDAAKGDQIGQNEVTPDGYAHMTHSLTSLCEGRVAVVLEGGYNPDAVAKSALAVTRVILSNPPETAPSMTVSTVAARTVQQVCRVHSKYWKNIVIPEIEADDVDVDPTSGTPSIKISELISEYRRHVLASSYDLMEIPLQEKSYRDFDGQVLCSEGILQDFSTIIFIVHDMGNLRYERITSSHSLEQESLRVVDASRKILEYARDNKYGLIDMNVLKQFSSSKSTTSRNFGLNHEATVSTAAFIWDNVIAMAQQRNKNVVLIGLGSGCSIVTALIQQRDPTALVRAVINIVGYSNMPRLDHTADLARKKWYWMKSKIILPADHQHVLEHEGSPPLKRYGRIQISNETRVVNMLNTHMPDVTGFIEKKLRKASSTANT</sequence>
<evidence type="ECO:0000256" key="4">
    <source>
        <dbReference type="ARBA" id="ARBA00022491"/>
    </source>
</evidence>
<dbReference type="AlphaFoldDB" id="A0A317XHD2"/>
<evidence type="ECO:0000256" key="3">
    <source>
        <dbReference type="ARBA" id="ARBA00012111"/>
    </source>
</evidence>
<dbReference type="OrthoDB" id="424012at2759"/>
<dbReference type="Pfam" id="PF00850">
    <property type="entry name" value="Hist_deacetyl"/>
    <property type="match status" value="1"/>
</dbReference>
<dbReference type="InParanoid" id="A0A317XHD2"/>
<dbReference type="Gene3D" id="3.40.800.20">
    <property type="entry name" value="Histone deacetylase domain"/>
    <property type="match status" value="1"/>
</dbReference>
<dbReference type="SUPFAM" id="SSF52768">
    <property type="entry name" value="Arginase/deacetylase"/>
    <property type="match status" value="1"/>
</dbReference>
<dbReference type="GO" id="GO:0141221">
    <property type="term" value="F:histone deacetylase activity, hydrolytic mechanism"/>
    <property type="evidence" value="ECO:0007669"/>
    <property type="project" value="UniProtKB-EC"/>
</dbReference>
<evidence type="ECO:0000256" key="8">
    <source>
        <dbReference type="ARBA" id="ARBA00023163"/>
    </source>
</evidence>
<evidence type="ECO:0000313" key="14">
    <source>
        <dbReference type="EMBL" id="PWY97481.1"/>
    </source>
</evidence>
<dbReference type="PANTHER" id="PTHR10625">
    <property type="entry name" value="HISTONE DEACETYLASE HDAC1-RELATED"/>
    <property type="match status" value="1"/>
</dbReference>
<feature type="compositionally biased region" description="Low complexity" evidence="11">
    <location>
        <begin position="10"/>
        <end position="23"/>
    </location>
</feature>
<dbReference type="GO" id="GO:0000118">
    <property type="term" value="C:histone deacetylase complex"/>
    <property type="evidence" value="ECO:0007669"/>
    <property type="project" value="TreeGrafter"/>
</dbReference>
<evidence type="ECO:0000256" key="2">
    <source>
        <dbReference type="ARBA" id="ARBA00007738"/>
    </source>
</evidence>
<feature type="domain" description="Arb2-like" evidence="13">
    <location>
        <begin position="458"/>
        <end position="712"/>
    </location>
</feature>
<keyword evidence="6" id="KW-0156">Chromatin regulator</keyword>
<dbReference type="InterPro" id="IPR023696">
    <property type="entry name" value="Ureohydrolase_dom_sf"/>
</dbReference>
<reference evidence="14 15" key="1">
    <citation type="journal article" date="2018" name="Mol. Biol. Evol.">
        <title>Broad Genomic Sampling Reveals a Smut Pathogenic Ancestry of the Fungal Clade Ustilaginomycotina.</title>
        <authorList>
            <person name="Kijpornyongpan T."/>
            <person name="Mondo S.J."/>
            <person name="Barry K."/>
            <person name="Sandor L."/>
            <person name="Lee J."/>
            <person name="Lipzen A."/>
            <person name="Pangilinan J."/>
            <person name="LaButti K."/>
            <person name="Hainaut M."/>
            <person name="Henrissat B."/>
            <person name="Grigoriev I.V."/>
            <person name="Spatafora J.W."/>
            <person name="Aime M.C."/>
        </authorList>
    </citation>
    <scope>NUCLEOTIDE SEQUENCE [LARGE SCALE GENOMIC DNA]</scope>
    <source>
        <strain evidence="14 15">MCA 3645</strain>
    </source>
</reference>
<keyword evidence="9" id="KW-0539">Nucleus</keyword>
<dbReference type="FunCoup" id="A0A317XHD2">
    <property type="interactions" value="57"/>
</dbReference>
<keyword evidence="4" id="KW-0678">Repressor</keyword>
<evidence type="ECO:0000256" key="11">
    <source>
        <dbReference type="SAM" id="MobiDB-lite"/>
    </source>
</evidence>
<accession>A0A317XHD2</accession>
<protein>
    <recommendedName>
        <fullName evidence="3">histone deacetylase</fullName>
        <ecNumber evidence="3">3.5.1.98</ecNumber>
    </recommendedName>
</protein>
<dbReference type="InterPro" id="IPR023801">
    <property type="entry name" value="His_deacetylse_dom"/>
</dbReference>
<evidence type="ECO:0000256" key="6">
    <source>
        <dbReference type="ARBA" id="ARBA00022853"/>
    </source>
</evidence>
<dbReference type="FunFam" id="3.40.800.20:FF:000005">
    <property type="entry name" value="histone deacetylase 6"/>
    <property type="match status" value="1"/>
</dbReference>
<keyword evidence="8" id="KW-0804">Transcription</keyword>
<evidence type="ECO:0000313" key="15">
    <source>
        <dbReference type="Proteomes" id="UP000246740"/>
    </source>
</evidence>
<dbReference type="InterPro" id="IPR000286">
    <property type="entry name" value="HDACs"/>
</dbReference>
<evidence type="ECO:0000259" key="13">
    <source>
        <dbReference type="Pfam" id="PF09757"/>
    </source>
</evidence>
<dbReference type="STRING" id="1882483.A0A317XHD2"/>
<comment type="catalytic activity">
    <reaction evidence="10">
        <text>N(6)-acetyl-L-lysyl-[histone] + H2O = L-lysyl-[histone] + acetate</text>
        <dbReference type="Rhea" id="RHEA:58196"/>
        <dbReference type="Rhea" id="RHEA-COMP:9845"/>
        <dbReference type="Rhea" id="RHEA-COMP:11338"/>
        <dbReference type="ChEBI" id="CHEBI:15377"/>
        <dbReference type="ChEBI" id="CHEBI:29969"/>
        <dbReference type="ChEBI" id="CHEBI:30089"/>
        <dbReference type="ChEBI" id="CHEBI:61930"/>
        <dbReference type="EC" id="3.5.1.98"/>
    </reaction>
</comment>
<name>A0A317XHD2_9BASI</name>
<feature type="domain" description="Histone deacetylase" evidence="12">
    <location>
        <begin position="94"/>
        <end position="399"/>
    </location>
</feature>
<comment type="similarity">
    <text evidence="2">Belongs to the histone deacetylase family. HD type 2 subfamily.</text>
</comment>
<dbReference type="GO" id="GO:0040029">
    <property type="term" value="P:epigenetic regulation of gene expression"/>
    <property type="evidence" value="ECO:0007669"/>
    <property type="project" value="TreeGrafter"/>
</dbReference>
<feature type="region of interest" description="Disordered" evidence="11">
    <location>
        <begin position="1"/>
        <end position="23"/>
    </location>
</feature>
<evidence type="ECO:0000256" key="7">
    <source>
        <dbReference type="ARBA" id="ARBA00023015"/>
    </source>
</evidence>
<organism evidence="14 15">
    <name type="scientific">Testicularia cyperi</name>
    <dbReference type="NCBI Taxonomy" id="1882483"/>
    <lineage>
        <taxon>Eukaryota</taxon>
        <taxon>Fungi</taxon>
        <taxon>Dikarya</taxon>
        <taxon>Basidiomycota</taxon>
        <taxon>Ustilaginomycotina</taxon>
        <taxon>Ustilaginomycetes</taxon>
        <taxon>Ustilaginales</taxon>
        <taxon>Anthracoideaceae</taxon>
        <taxon>Testicularia</taxon>
    </lineage>
</organism>
<gene>
    <name evidence="14" type="ORF">BCV70DRAFT_166948</name>
</gene>
<dbReference type="Proteomes" id="UP000246740">
    <property type="component" value="Unassembled WGS sequence"/>
</dbReference>
<proteinExistence type="inferred from homology"/>
<evidence type="ECO:0000256" key="10">
    <source>
        <dbReference type="ARBA" id="ARBA00048287"/>
    </source>
</evidence>
<evidence type="ECO:0000256" key="1">
    <source>
        <dbReference type="ARBA" id="ARBA00004123"/>
    </source>
</evidence>
<dbReference type="InterPro" id="IPR019154">
    <property type="entry name" value="Arb2-like_domain"/>
</dbReference>
<keyword evidence="5" id="KW-0378">Hydrolase</keyword>
<dbReference type="EC" id="3.5.1.98" evidence="3"/>
<keyword evidence="15" id="KW-1185">Reference proteome</keyword>
<evidence type="ECO:0000256" key="9">
    <source>
        <dbReference type="ARBA" id="ARBA00023242"/>
    </source>
</evidence>
<dbReference type="PRINTS" id="PR01270">
    <property type="entry name" value="HDASUPER"/>
</dbReference>
<comment type="subcellular location">
    <subcellularLocation>
        <location evidence="1">Nucleus</location>
    </subcellularLocation>
</comment>
<evidence type="ECO:0000256" key="5">
    <source>
        <dbReference type="ARBA" id="ARBA00022801"/>
    </source>
</evidence>
<keyword evidence="7" id="KW-0805">Transcription regulation</keyword>
<evidence type="ECO:0000259" key="12">
    <source>
        <dbReference type="Pfam" id="PF00850"/>
    </source>
</evidence>